<protein>
    <recommendedName>
        <fullName evidence="6">Kazal-like domain-containing protein</fullName>
    </recommendedName>
</protein>
<evidence type="ECO:0000256" key="5">
    <source>
        <dbReference type="ARBA" id="ARBA00023136"/>
    </source>
</evidence>
<dbReference type="PROSITE" id="PS51465">
    <property type="entry name" value="KAZAL_2"/>
    <property type="match status" value="1"/>
</dbReference>
<dbReference type="GO" id="GO:0005886">
    <property type="term" value="C:plasma membrane"/>
    <property type="evidence" value="ECO:0007669"/>
    <property type="project" value="UniProtKB-SubCell"/>
</dbReference>
<dbReference type="PANTHER" id="PTHR11388">
    <property type="entry name" value="ORGANIC ANION TRANSPORTER"/>
    <property type="match status" value="1"/>
</dbReference>
<evidence type="ECO:0000259" key="6">
    <source>
        <dbReference type="PROSITE" id="PS51465"/>
    </source>
</evidence>
<dbReference type="OrthoDB" id="5062115at2759"/>
<evidence type="ECO:0000256" key="1">
    <source>
        <dbReference type="ARBA" id="ARBA00004651"/>
    </source>
</evidence>
<dbReference type="Pfam" id="PF07648">
    <property type="entry name" value="Kazal_2"/>
    <property type="match status" value="1"/>
</dbReference>
<reference evidence="8" key="3">
    <citation type="submission" date="2015-06" db="UniProtKB">
        <authorList>
            <consortium name="EnsemblMetazoa"/>
        </authorList>
    </citation>
    <scope>IDENTIFICATION</scope>
</reference>
<reference evidence="7 9" key="2">
    <citation type="journal article" date="2013" name="Nature">
        <title>Insights into bilaterian evolution from three spiralian genomes.</title>
        <authorList>
            <person name="Simakov O."/>
            <person name="Marletaz F."/>
            <person name="Cho S.J."/>
            <person name="Edsinger-Gonzales E."/>
            <person name="Havlak P."/>
            <person name="Hellsten U."/>
            <person name="Kuo D.H."/>
            <person name="Larsson T."/>
            <person name="Lv J."/>
            <person name="Arendt D."/>
            <person name="Savage R."/>
            <person name="Osoegawa K."/>
            <person name="de Jong P."/>
            <person name="Grimwood J."/>
            <person name="Chapman J.A."/>
            <person name="Shapiro H."/>
            <person name="Aerts A."/>
            <person name="Otillar R.P."/>
            <person name="Terry A.Y."/>
            <person name="Boore J.L."/>
            <person name="Grigoriev I.V."/>
            <person name="Lindberg D.R."/>
            <person name="Seaver E.C."/>
            <person name="Weisblat D.A."/>
            <person name="Putnam N.H."/>
            <person name="Rokhsar D.S."/>
        </authorList>
    </citation>
    <scope>NUCLEOTIDE SEQUENCE</scope>
</reference>
<evidence type="ECO:0000256" key="3">
    <source>
        <dbReference type="ARBA" id="ARBA00022692"/>
    </source>
</evidence>
<evidence type="ECO:0000256" key="2">
    <source>
        <dbReference type="ARBA" id="ARBA00022475"/>
    </source>
</evidence>
<dbReference type="InterPro" id="IPR036058">
    <property type="entry name" value="Kazal_dom_sf"/>
</dbReference>
<dbReference type="PANTHER" id="PTHR11388:SF100">
    <property type="entry name" value="SOLUTE CARRIER ORGANIC ANION TRANSPORTER FAMILY MEMBER 4A1"/>
    <property type="match status" value="1"/>
</dbReference>
<dbReference type="SUPFAM" id="SSF100895">
    <property type="entry name" value="Kazal-type serine protease inhibitors"/>
    <property type="match status" value="1"/>
</dbReference>
<dbReference type="HOGENOM" id="CLU_3002406_0_0_1"/>
<feature type="domain" description="Kazal-like" evidence="6">
    <location>
        <begin position="1"/>
        <end position="51"/>
    </location>
</feature>
<dbReference type="EMBL" id="AMQM01012211">
    <property type="status" value="NOT_ANNOTATED_CDS"/>
    <property type="molecule type" value="Genomic_DNA"/>
</dbReference>
<dbReference type="KEGG" id="hro:HELRODRAFT_93106"/>
<evidence type="ECO:0000256" key="4">
    <source>
        <dbReference type="ARBA" id="ARBA00022989"/>
    </source>
</evidence>
<evidence type="ECO:0000313" key="8">
    <source>
        <dbReference type="EnsemblMetazoa" id="HelroP93106"/>
    </source>
</evidence>
<gene>
    <name evidence="8" type="primary">20217484</name>
    <name evidence="7" type="ORF">HELRODRAFT_93106</name>
</gene>
<dbReference type="InParanoid" id="T1G8T7"/>
<keyword evidence="5" id="KW-0472">Membrane</keyword>
<dbReference type="RefSeq" id="XP_009024603.1">
    <property type="nucleotide sequence ID" value="XM_009026355.1"/>
</dbReference>
<keyword evidence="4" id="KW-1133">Transmembrane helix</keyword>
<dbReference type="GO" id="GO:0055085">
    <property type="term" value="P:transmembrane transport"/>
    <property type="evidence" value="ECO:0007669"/>
    <property type="project" value="InterPro"/>
</dbReference>
<comment type="subcellular location">
    <subcellularLocation>
        <location evidence="1">Cell membrane</location>
        <topology evidence="1">Multi-pass membrane protein</topology>
    </subcellularLocation>
</comment>
<evidence type="ECO:0000313" key="7">
    <source>
        <dbReference type="EMBL" id="ESN97298.1"/>
    </source>
</evidence>
<organism evidence="8 9">
    <name type="scientific">Helobdella robusta</name>
    <name type="common">Californian leech</name>
    <dbReference type="NCBI Taxonomy" id="6412"/>
    <lineage>
        <taxon>Eukaryota</taxon>
        <taxon>Metazoa</taxon>
        <taxon>Spiralia</taxon>
        <taxon>Lophotrochozoa</taxon>
        <taxon>Annelida</taxon>
        <taxon>Clitellata</taxon>
        <taxon>Hirudinea</taxon>
        <taxon>Rhynchobdellida</taxon>
        <taxon>Glossiphoniidae</taxon>
        <taxon>Helobdella</taxon>
    </lineage>
</organism>
<dbReference type="InterPro" id="IPR002350">
    <property type="entry name" value="Kazal_dom"/>
</dbReference>
<dbReference type="EMBL" id="KB097381">
    <property type="protein sequence ID" value="ESN97298.1"/>
    <property type="molecule type" value="Genomic_DNA"/>
</dbReference>
<sequence length="60" mass="6985">MTGECNRDCHCEGINFQPVCSQSQVQYFSPCHAGCSSKIHNPETNIYVCRFYFIFLTYYC</sequence>
<keyword evidence="2" id="KW-1003">Cell membrane</keyword>
<name>T1G8T7_HELRO</name>
<evidence type="ECO:0000313" key="9">
    <source>
        <dbReference type="Proteomes" id="UP000015101"/>
    </source>
</evidence>
<dbReference type="AlphaFoldDB" id="T1G8T7"/>
<proteinExistence type="predicted"/>
<dbReference type="EnsemblMetazoa" id="HelroT93106">
    <property type="protein sequence ID" value="HelroP93106"/>
    <property type="gene ID" value="HelroG93106"/>
</dbReference>
<dbReference type="CTD" id="20217484"/>
<dbReference type="Proteomes" id="UP000015101">
    <property type="component" value="Unassembled WGS sequence"/>
</dbReference>
<accession>T1G8T7</accession>
<keyword evidence="9" id="KW-1185">Reference proteome</keyword>
<keyword evidence="3" id="KW-0812">Transmembrane</keyword>
<reference evidence="9" key="1">
    <citation type="submission" date="2012-12" db="EMBL/GenBank/DDBJ databases">
        <authorList>
            <person name="Hellsten U."/>
            <person name="Grimwood J."/>
            <person name="Chapman J.A."/>
            <person name="Shapiro H."/>
            <person name="Aerts A."/>
            <person name="Otillar R.P."/>
            <person name="Terry A.Y."/>
            <person name="Boore J.L."/>
            <person name="Simakov O."/>
            <person name="Marletaz F."/>
            <person name="Cho S.-J."/>
            <person name="Edsinger-Gonzales E."/>
            <person name="Havlak P."/>
            <person name="Kuo D.-H."/>
            <person name="Larsson T."/>
            <person name="Lv J."/>
            <person name="Arendt D."/>
            <person name="Savage R."/>
            <person name="Osoegawa K."/>
            <person name="de Jong P."/>
            <person name="Lindberg D.R."/>
            <person name="Seaver E.C."/>
            <person name="Weisblat D.A."/>
            <person name="Putnam N.H."/>
            <person name="Grigoriev I.V."/>
            <person name="Rokhsar D.S."/>
        </authorList>
    </citation>
    <scope>NUCLEOTIDE SEQUENCE</scope>
</reference>
<dbReference type="InterPro" id="IPR004156">
    <property type="entry name" value="OATP"/>
</dbReference>
<dbReference type="GeneID" id="20217484"/>